<gene>
    <name evidence="5" type="ORF">MSAN_00940800</name>
</gene>
<dbReference type="Gene3D" id="2.80.10.50">
    <property type="match status" value="3"/>
</dbReference>
<protein>
    <recommendedName>
        <fullName evidence="4">Ricin B lectin domain-containing protein</fullName>
    </recommendedName>
</protein>
<keyword evidence="1" id="KW-0430">Lectin</keyword>
<feature type="chain" id="PRO_5034300655" description="Ricin B lectin domain-containing protein" evidence="3">
    <location>
        <begin position="23"/>
        <end position="304"/>
    </location>
</feature>
<dbReference type="InterPro" id="IPR000772">
    <property type="entry name" value="Ricin_B_lectin"/>
</dbReference>
<keyword evidence="2" id="KW-1015">Disulfide bond</keyword>
<evidence type="ECO:0000256" key="2">
    <source>
        <dbReference type="ARBA" id="ARBA00023157"/>
    </source>
</evidence>
<dbReference type="GO" id="GO:0030246">
    <property type="term" value="F:carbohydrate binding"/>
    <property type="evidence" value="ECO:0007669"/>
    <property type="project" value="UniProtKB-KW"/>
</dbReference>
<evidence type="ECO:0000313" key="5">
    <source>
        <dbReference type="EMBL" id="KAF7366825.1"/>
    </source>
</evidence>
<feature type="domain" description="Ricin B lectin" evidence="4">
    <location>
        <begin position="27"/>
        <end position="160"/>
    </location>
</feature>
<evidence type="ECO:0000259" key="4">
    <source>
        <dbReference type="SMART" id="SM00458"/>
    </source>
</evidence>
<dbReference type="EMBL" id="JACAZH010000006">
    <property type="protein sequence ID" value="KAF7366825.1"/>
    <property type="molecule type" value="Genomic_DNA"/>
</dbReference>
<comment type="caution">
    <text evidence="5">The sequence shown here is derived from an EMBL/GenBank/DDBJ whole genome shotgun (WGS) entry which is preliminary data.</text>
</comment>
<keyword evidence="3" id="KW-0732">Signal</keyword>
<name>A0A8H6YTD9_9AGAR</name>
<feature type="signal peptide" evidence="3">
    <location>
        <begin position="1"/>
        <end position="22"/>
    </location>
</feature>
<sequence length="304" mass="32239">MFASNFASLLSASVLLAYSVNAQLAGQTAKIQTKLDTTKCLAAASLYDGAPVVIQDCGANATSLNSWEVSGGVGVLGQFGVNHQYCLDVTDGVDADGTKLQIWTCGPRDDTQQFTPTASSTIQWSDNKCVDVTDGVTTDGNQVQIWDCVENSNNQAFNFVPVTYPASFTIAWTTVSGHCISAYSNATNAPVTIEDCTEDAAGQTWTDPTHTGQMVMYDDLCVTPSNDDSLANGTPLVLAPCDSSNVAQTWNYETGFSGAQITNLANKDACIDLTNSNSTAGNQLQVWACTAGNTNQIWAETNTW</sequence>
<proteinExistence type="predicted"/>
<dbReference type="Proteomes" id="UP000623467">
    <property type="component" value="Unassembled WGS sequence"/>
</dbReference>
<organism evidence="5 6">
    <name type="scientific">Mycena sanguinolenta</name>
    <dbReference type="NCBI Taxonomy" id="230812"/>
    <lineage>
        <taxon>Eukaryota</taxon>
        <taxon>Fungi</taxon>
        <taxon>Dikarya</taxon>
        <taxon>Basidiomycota</taxon>
        <taxon>Agaricomycotina</taxon>
        <taxon>Agaricomycetes</taxon>
        <taxon>Agaricomycetidae</taxon>
        <taxon>Agaricales</taxon>
        <taxon>Marasmiineae</taxon>
        <taxon>Mycenaceae</taxon>
        <taxon>Mycena</taxon>
    </lineage>
</organism>
<dbReference type="AlphaFoldDB" id="A0A8H6YTD9"/>
<dbReference type="InterPro" id="IPR035992">
    <property type="entry name" value="Ricin_B-like_lectins"/>
</dbReference>
<evidence type="ECO:0000313" key="6">
    <source>
        <dbReference type="Proteomes" id="UP000623467"/>
    </source>
</evidence>
<feature type="domain" description="Ricin B lectin" evidence="4">
    <location>
        <begin position="169"/>
        <end position="301"/>
    </location>
</feature>
<dbReference type="OrthoDB" id="6770063at2759"/>
<reference evidence="5" key="1">
    <citation type="submission" date="2020-05" db="EMBL/GenBank/DDBJ databases">
        <title>Mycena genomes resolve the evolution of fungal bioluminescence.</title>
        <authorList>
            <person name="Tsai I.J."/>
        </authorList>
    </citation>
    <scope>NUCLEOTIDE SEQUENCE</scope>
    <source>
        <strain evidence="5">160909Yilan</strain>
    </source>
</reference>
<evidence type="ECO:0000256" key="1">
    <source>
        <dbReference type="ARBA" id="ARBA00022734"/>
    </source>
</evidence>
<evidence type="ECO:0000256" key="3">
    <source>
        <dbReference type="SAM" id="SignalP"/>
    </source>
</evidence>
<accession>A0A8H6YTD9</accession>
<dbReference type="CDD" id="cd00161">
    <property type="entry name" value="beta-trefoil_Ricin-like"/>
    <property type="match status" value="1"/>
</dbReference>
<keyword evidence="6" id="KW-1185">Reference proteome</keyword>
<dbReference type="SUPFAM" id="SSF50370">
    <property type="entry name" value="Ricin B-like lectins"/>
    <property type="match status" value="2"/>
</dbReference>
<dbReference type="Pfam" id="PF00652">
    <property type="entry name" value="Ricin_B_lectin"/>
    <property type="match status" value="2"/>
</dbReference>
<dbReference type="PANTHER" id="PTHR11675">
    <property type="entry name" value="N-ACETYLGALACTOSAMINYLTRANSFERASE"/>
    <property type="match status" value="1"/>
</dbReference>
<dbReference type="SMART" id="SM00458">
    <property type="entry name" value="RICIN"/>
    <property type="match status" value="2"/>
</dbReference>
<dbReference type="PROSITE" id="PS50231">
    <property type="entry name" value="RICIN_B_LECTIN"/>
    <property type="match status" value="2"/>
</dbReference>